<gene>
    <name evidence="4" type="ORF">CALMAC_LOCUS7172</name>
</gene>
<dbReference type="Proteomes" id="UP000410492">
    <property type="component" value="Unassembled WGS sequence"/>
</dbReference>
<evidence type="ECO:0000256" key="2">
    <source>
        <dbReference type="ARBA" id="ARBA00023002"/>
    </source>
</evidence>
<dbReference type="InterPro" id="IPR043144">
    <property type="entry name" value="Mal/L-sulf/L-lact_DH-like_ah"/>
</dbReference>
<dbReference type="PANTHER" id="PTHR11091:SF0">
    <property type="entry name" value="MALATE DEHYDROGENASE"/>
    <property type="match status" value="1"/>
</dbReference>
<proteinExistence type="inferred from homology"/>
<keyword evidence="2" id="KW-0560">Oxidoreductase</keyword>
<evidence type="ECO:0008006" key="6">
    <source>
        <dbReference type="Google" id="ProtNLM"/>
    </source>
</evidence>
<dbReference type="SUPFAM" id="SSF89733">
    <property type="entry name" value="L-sulfolactate dehydrogenase-like"/>
    <property type="match status" value="1"/>
</dbReference>
<dbReference type="Gene3D" id="1.10.1530.10">
    <property type="match status" value="1"/>
</dbReference>
<feature type="non-terminal residue" evidence="4">
    <location>
        <position position="1"/>
    </location>
</feature>
<dbReference type="EMBL" id="CAACVG010007232">
    <property type="protein sequence ID" value="VEN44341.1"/>
    <property type="molecule type" value="Genomic_DNA"/>
</dbReference>
<dbReference type="Gene3D" id="3.30.1370.60">
    <property type="entry name" value="Hypothetical oxidoreductase yiak, domain 2"/>
    <property type="match status" value="1"/>
</dbReference>
<dbReference type="InterPro" id="IPR003767">
    <property type="entry name" value="Malate/L-lactate_DH-like"/>
</dbReference>
<dbReference type="Pfam" id="PF02615">
    <property type="entry name" value="Ldh_2"/>
    <property type="match status" value="1"/>
</dbReference>
<keyword evidence="3" id="KW-0812">Transmembrane</keyword>
<reference evidence="4 5" key="1">
    <citation type="submission" date="2019-01" db="EMBL/GenBank/DDBJ databases">
        <authorList>
            <person name="Sayadi A."/>
        </authorList>
    </citation>
    <scope>NUCLEOTIDE SEQUENCE [LARGE SCALE GENOMIC DNA]</scope>
</reference>
<keyword evidence="5" id="KW-1185">Reference proteome</keyword>
<evidence type="ECO:0000313" key="5">
    <source>
        <dbReference type="Proteomes" id="UP000410492"/>
    </source>
</evidence>
<dbReference type="AlphaFoldDB" id="A0A653C8U7"/>
<name>A0A653C8U7_CALMS</name>
<dbReference type="InterPro" id="IPR043143">
    <property type="entry name" value="Mal/L-sulf/L-lact_DH-like_NADP"/>
</dbReference>
<comment type="similarity">
    <text evidence="1">Belongs to the LDH2/MDH2 oxidoreductase family.</text>
</comment>
<accession>A0A653C8U7</accession>
<dbReference type="OrthoDB" id="7881616at2759"/>
<organism evidence="4 5">
    <name type="scientific">Callosobruchus maculatus</name>
    <name type="common">Southern cowpea weevil</name>
    <name type="synonym">Pulse bruchid</name>
    <dbReference type="NCBI Taxonomy" id="64391"/>
    <lineage>
        <taxon>Eukaryota</taxon>
        <taxon>Metazoa</taxon>
        <taxon>Ecdysozoa</taxon>
        <taxon>Arthropoda</taxon>
        <taxon>Hexapoda</taxon>
        <taxon>Insecta</taxon>
        <taxon>Pterygota</taxon>
        <taxon>Neoptera</taxon>
        <taxon>Endopterygota</taxon>
        <taxon>Coleoptera</taxon>
        <taxon>Polyphaga</taxon>
        <taxon>Cucujiformia</taxon>
        <taxon>Chrysomeloidea</taxon>
        <taxon>Chrysomelidae</taxon>
        <taxon>Bruchinae</taxon>
        <taxon>Bruchini</taxon>
        <taxon>Callosobruchus</taxon>
    </lineage>
</organism>
<evidence type="ECO:0000313" key="4">
    <source>
        <dbReference type="EMBL" id="VEN44341.1"/>
    </source>
</evidence>
<protein>
    <recommendedName>
        <fullName evidence="6">Malate dehydrogenase</fullName>
    </recommendedName>
</protein>
<evidence type="ECO:0000256" key="1">
    <source>
        <dbReference type="ARBA" id="ARBA00006056"/>
    </source>
</evidence>
<keyword evidence="3" id="KW-0472">Membrane</keyword>
<dbReference type="GO" id="GO:0016491">
    <property type="term" value="F:oxidoreductase activity"/>
    <property type="evidence" value="ECO:0007669"/>
    <property type="project" value="UniProtKB-KW"/>
</dbReference>
<feature type="transmembrane region" description="Helical" evidence="3">
    <location>
        <begin position="16"/>
        <end position="38"/>
    </location>
</feature>
<sequence>VYSLLSRIINLDSPTFVTYNVLIFAISFFTVLGSYMALRKLPQYAVRVASTTTQKNMASESVPCKLVTPMAEAKRFMVDCFIAVGAPQSHAETVADNLLEADYRGHYSHGMNRLEMYVNDVLGKQTDPVVCPVIEKESVSTALVDGKNGFGAVVGKFCMEVAIEKAKKTGIGLVVAHGSNHYGIAAMYALQAIKERCLGMSFTNTSPFMVPTRAKQAALGTNPLSLGCPGTSGDSFLLDMATTAVAVGKLEIQKRKGEPLPEGWAMNNEGKVETNAEVALGARKLMPLGGTEINSGYKGYGLGMLVEIFSGILSGSAYGPNIRKWGEHDKLANLGNGFLAIDHSYFAPGFEERMSDLMDTIRNMEPVDPDLPVLAHGDKELLHMHKVEMEGGLSYVENQHNTNAKLAEKLKVQPMASKSVAIEPRN</sequence>
<dbReference type="InterPro" id="IPR036111">
    <property type="entry name" value="Mal/L-sulfo/L-lacto_DH-like_sf"/>
</dbReference>
<keyword evidence="3" id="KW-1133">Transmembrane helix</keyword>
<dbReference type="PANTHER" id="PTHR11091">
    <property type="entry name" value="OXIDOREDUCTASE-RELATED"/>
    <property type="match status" value="1"/>
</dbReference>
<evidence type="ECO:0000256" key="3">
    <source>
        <dbReference type="SAM" id="Phobius"/>
    </source>
</evidence>